<dbReference type="Pfam" id="PF02595">
    <property type="entry name" value="Gly_kinase"/>
    <property type="match status" value="2"/>
</dbReference>
<keyword evidence="2" id="KW-0418">Kinase</keyword>
<accession>A0ABS7S8S4</accession>
<evidence type="ECO:0000313" key="2">
    <source>
        <dbReference type="EMBL" id="MBZ2195608.1"/>
    </source>
</evidence>
<feature type="region of interest" description="Disordered" evidence="1">
    <location>
        <begin position="404"/>
        <end position="438"/>
    </location>
</feature>
<name>A0ABS7S8S4_9MICO</name>
<feature type="compositionally biased region" description="Basic and acidic residues" evidence="1">
    <location>
        <begin position="427"/>
        <end position="438"/>
    </location>
</feature>
<comment type="caution">
    <text evidence="2">The sequence shown here is derived from an EMBL/GenBank/DDBJ whole genome shotgun (WGS) entry which is preliminary data.</text>
</comment>
<sequence length="438" mass="42587">MRVVIAPDHFGGPLSSPVASAALAHGWTERGHEVVAVPMSDGGAGLVEAVHAARGGNMVALTLPGGTGGADRPATVLHVPGRSGGTAYAEASVALDGVGTAADPLTLARSGSSAAAADLLVGALGTGARRVVLGVGAVAVHDGGAGFLSRLTELLGESGAGPAPGAAPGLAGLLATPGEPVGGAATTPGAALGARVPALRRALAGTEIIVAAATDIPLLGLHGAGASLSERPGIDAVDAQEIERDVATFAADLEEAAARAADGAATPGPGGSGVGSDLLAGAREHAGHRHVERPAPARRAAYSGAGGGLAFALALLGARVLAGSDVVATEVGLDDRVAEADLVVTGTAVLDGDALHEGVPAAVGNRAMTYGLPVVAIAHEVHVNRRELARVGISAAYPVLDTPLSPSGGSEAGRDAGGTDAWSALRTRGDRVARSWGR</sequence>
<dbReference type="RefSeq" id="WP_223403706.1">
    <property type="nucleotide sequence ID" value="NZ_JAGSHT010000005.1"/>
</dbReference>
<dbReference type="EMBL" id="JAGSHT010000005">
    <property type="protein sequence ID" value="MBZ2195608.1"/>
    <property type="molecule type" value="Genomic_DNA"/>
</dbReference>
<dbReference type="InterPro" id="IPR036129">
    <property type="entry name" value="Glycerate_kinase_sf"/>
</dbReference>
<dbReference type="InterPro" id="IPR004381">
    <property type="entry name" value="Glycerate_kinase"/>
</dbReference>
<dbReference type="Proteomes" id="UP000826651">
    <property type="component" value="Unassembled WGS sequence"/>
</dbReference>
<gene>
    <name evidence="2" type="ORF">KCQ71_05545</name>
</gene>
<dbReference type="InterPro" id="IPR018193">
    <property type="entry name" value="Glyc_kinase_flavodox-like_fold"/>
</dbReference>
<keyword evidence="3" id="KW-1185">Reference proteome</keyword>
<dbReference type="PANTHER" id="PTHR21599:SF0">
    <property type="entry name" value="GLYCERATE KINASE"/>
    <property type="match status" value="1"/>
</dbReference>
<dbReference type="Gene3D" id="3.90.1510.10">
    <property type="entry name" value="Glycerate kinase, domain 2"/>
    <property type="match status" value="1"/>
</dbReference>
<dbReference type="SUPFAM" id="SSF110738">
    <property type="entry name" value="Glycerate kinase I"/>
    <property type="match status" value="2"/>
</dbReference>
<reference evidence="2 3" key="1">
    <citation type="submission" date="2021-04" db="EMBL/GenBank/DDBJ databases">
        <title>Ruania sp. nov., isolated from sandy soil of mangrove forest.</title>
        <authorList>
            <person name="Ge X."/>
            <person name="Huang R."/>
            <person name="Liu W."/>
        </authorList>
    </citation>
    <scope>NUCLEOTIDE SEQUENCE [LARGE SCALE GENOMIC DNA]</scope>
    <source>
        <strain evidence="2 3">N2-46</strain>
    </source>
</reference>
<protein>
    <submittedName>
        <fullName evidence="2">Glycerate kinase</fullName>
    </submittedName>
</protein>
<dbReference type="PANTHER" id="PTHR21599">
    <property type="entry name" value="GLYCERATE KINASE"/>
    <property type="match status" value="1"/>
</dbReference>
<evidence type="ECO:0000313" key="3">
    <source>
        <dbReference type="Proteomes" id="UP000826651"/>
    </source>
</evidence>
<keyword evidence="2" id="KW-0808">Transferase</keyword>
<proteinExistence type="predicted"/>
<evidence type="ECO:0000256" key="1">
    <source>
        <dbReference type="SAM" id="MobiDB-lite"/>
    </source>
</evidence>
<organism evidence="2 3">
    <name type="scientific">Occultella gossypii</name>
    <dbReference type="NCBI Taxonomy" id="2800820"/>
    <lineage>
        <taxon>Bacteria</taxon>
        <taxon>Bacillati</taxon>
        <taxon>Actinomycetota</taxon>
        <taxon>Actinomycetes</taxon>
        <taxon>Micrococcales</taxon>
        <taxon>Ruaniaceae</taxon>
        <taxon>Occultella</taxon>
    </lineage>
</organism>
<dbReference type="GO" id="GO:0016301">
    <property type="term" value="F:kinase activity"/>
    <property type="evidence" value="ECO:0007669"/>
    <property type="project" value="UniProtKB-KW"/>
</dbReference>